<proteinExistence type="predicted"/>
<dbReference type="HOGENOM" id="CLU_2364240_0_0_1"/>
<reference evidence="1 2" key="1">
    <citation type="submission" date="2013-11" db="EMBL/GenBank/DDBJ databases">
        <title>The Genome Sequence of Phytophthora parasitica P1569.</title>
        <authorList>
            <consortium name="The Broad Institute Genomics Platform"/>
            <person name="Russ C."/>
            <person name="Tyler B."/>
            <person name="Panabieres F."/>
            <person name="Shan W."/>
            <person name="Tripathy S."/>
            <person name="Grunwald N."/>
            <person name="Machado M."/>
            <person name="Johnson C.S."/>
            <person name="Arredondo F."/>
            <person name="Hong C."/>
            <person name="Coffey M."/>
            <person name="Young S.K."/>
            <person name="Zeng Q."/>
            <person name="Gargeya S."/>
            <person name="Fitzgerald M."/>
            <person name="Abouelleil A."/>
            <person name="Alvarado L."/>
            <person name="Chapman S.B."/>
            <person name="Gainer-Dewar J."/>
            <person name="Goldberg J."/>
            <person name="Griggs A."/>
            <person name="Gujja S."/>
            <person name="Hansen M."/>
            <person name="Howarth C."/>
            <person name="Imamovic A."/>
            <person name="Ireland A."/>
            <person name="Larimer J."/>
            <person name="McCowan C."/>
            <person name="Murphy C."/>
            <person name="Pearson M."/>
            <person name="Poon T.W."/>
            <person name="Priest M."/>
            <person name="Roberts A."/>
            <person name="Saif S."/>
            <person name="Shea T."/>
            <person name="Sykes S."/>
            <person name="Wortman J."/>
            <person name="Nusbaum C."/>
            <person name="Birren B."/>
        </authorList>
    </citation>
    <scope>NUCLEOTIDE SEQUENCE [LARGE SCALE GENOMIC DNA]</scope>
    <source>
        <strain evidence="1 2">P1569</strain>
    </source>
</reference>
<gene>
    <name evidence="1" type="ORF">F443_14812</name>
</gene>
<accession>V9ENF4</accession>
<evidence type="ECO:0000313" key="2">
    <source>
        <dbReference type="Proteomes" id="UP000018721"/>
    </source>
</evidence>
<comment type="caution">
    <text evidence="1">The sequence shown here is derived from an EMBL/GenBank/DDBJ whole genome shotgun (WGS) entry which is preliminary data.</text>
</comment>
<dbReference type="AlphaFoldDB" id="V9ENF4"/>
<protein>
    <submittedName>
        <fullName evidence="1">Uncharacterized protein</fullName>
    </submittedName>
</protein>
<sequence length="96" mass="11046">MQLSRAFTSLSEEPIKFGLSPRDPTPASTICNGKTTYLLDRSKQSVYSEFIRRTNMQLPAFVRLLCGETSTDRRPKKHIDVPTQHPAWKNYIFISQ</sequence>
<name>V9ENF4_PHYNI</name>
<evidence type="ECO:0000313" key="1">
    <source>
        <dbReference type="EMBL" id="ETI39607.1"/>
    </source>
</evidence>
<organism evidence="1 2">
    <name type="scientific">Phytophthora nicotianae P1569</name>
    <dbReference type="NCBI Taxonomy" id="1317065"/>
    <lineage>
        <taxon>Eukaryota</taxon>
        <taxon>Sar</taxon>
        <taxon>Stramenopiles</taxon>
        <taxon>Oomycota</taxon>
        <taxon>Peronosporomycetes</taxon>
        <taxon>Peronosporales</taxon>
        <taxon>Peronosporaceae</taxon>
        <taxon>Phytophthora</taxon>
    </lineage>
</organism>
<dbReference type="Proteomes" id="UP000018721">
    <property type="component" value="Unassembled WGS sequence"/>
</dbReference>
<dbReference type="EMBL" id="ANIZ01002569">
    <property type="protein sequence ID" value="ETI39607.1"/>
    <property type="molecule type" value="Genomic_DNA"/>
</dbReference>
<keyword evidence="2" id="KW-1185">Reference proteome</keyword>